<evidence type="ECO:0000313" key="4">
    <source>
        <dbReference type="EMBL" id="SNX43239.1"/>
    </source>
</evidence>
<dbReference type="PANTHER" id="PTHR43767:SF8">
    <property type="entry name" value="LONG-CHAIN-FATTY-ACID--COA LIGASE"/>
    <property type="match status" value="1"/>
</dbReference>
<dbReference type="PANTHER" id="PTHR43767">
    <property type="entry name" value="LONG-CHAIN-FATTY-ACID--COA LIGASE"/>
    <property type="match status" value="1"/>
</dbReference>
<dbReference type="Pfam" id="PF22818">
    <property type="entry name" value="ApeI-like"/>
    <property type="match status" value="1"/>
</dbReference>
<evidence type="ECO:0000256" key="1">
    <source>
        <dbReference type="ARBA" id="ARBA00022598"/>
    </source>
</evidence>
<dbReference type="Proteomes" id="UP000219042">
    <property type="component" value="Unassembled WGS sequence"/>
</dbReference>
<dbReference type="PROSITE" id="PS00455">
    <property type="entry name" value="AMP_BINDING"/>
    <property type="match status" value="1"/>
</dbReference>
<keyword evidence="5" id="KW-1185">Reference proteome</keyword>
<accession>A0A240E4V9</accession>
<dbReference type="InterPro" id="IPR042099">
    <property type="entry name" value="ANL_N_sf"/>
</dbReference>
<dbReference type="Gene3D" id="3.30.300.30">
    <property type="match status" value="1"/>
</dbReference>
<dbReference type="Gene3D" id="3.40.50.12780">
    <property type="entry name" value="N-terminal domain of ligase-like"/>
    <property type="match status" value="1"/>
</dbReference>
<dbReference type="SUPFAM" id="SSF54637">
    <property type="entry name" value="Thioesterase/thiol ester dehydrase-isomerase"/>
    <property type="match status" value="1"/>
</dbReference>
<keyword evidence="1" id="KW-0436">Ligase</keyword>
<evidence type="ECO:0000259" key="2">
    <source>
        <dbReference type="Pfam" id="PF00501"/>
    </source>
</evidence>
<feature type="domain" description="ApeI dehydratase-like" evidence="3">
    <location>
        <begin position="446"/>
        <end position="544"/>
    </location>
</feature>
<feature type="domain" description="AMP-dependent synthetase/ligase" evidence="2">
    <location>
        <begin position="115"/>
        <end position="281"/>
    </location>
</feature>
<dbReference type="Pfam" id="PF00501">
    <property type="entry name" value="AMP-binding"/>
    <property type="match status" value="1"/>
</dbReference>
<dbReference type="InterPro" id="IPR029069">
    <property type="entry name" value="HotDog_dom_sf"/>
</dbReference>
<dbReference type="InterPro" id="IPR054545">
    <property type="entry name" value="ApeI-like"/>
</dbReference>
<dbReference type="RefSeq" id="WP_097077557.1">
    <property type="nucleotide sequence ID" value="NZ_BAABHT010000020.1"/>
</dbReference>
<gene>
    <name evidence="4" type="ORF">SAMN05421731_101274</name>
</gene>
<protein>
    <submittedName>
        <fullName evidence="4">AMP-binding enzyme</fullName>
    </submittedName>
</protein>
<dbReference type="InterPro" id="IPR045851">
    <property type="entry name" value="AMP-bd_C_sf"/>
</dbReference>
<dbReference type="InterPro" id="IPR020845">
    <property type="entry name" value="AMP-binding_CS"/>
</dbReference>
<dbReference type="AlphaFoldDB" id="A0A240E4V9"/>
<dbReference type="SUPFAM" id="SSF56801">
    <property type="entry name" value="Acetyl-CoA synthetase-like"/>
    <property type="match status" value="1"/>
</dbReference>
<organism evidence="4 5">
    <name type="scientific">Acinetobacter puyangensis</name>
    <dbReference type="NCBI Taxonomy" id="1096779"/>
    <lineage>
        <taxon>Bacteria</taxon>
        <taxon>Pseudomonadati</taxon>
        <taxon>Pseudomonadota</taxon>
        <taxon>Gammaproteobacteria</taxon>
        <taxon>Moraxellales</taxon>
        <taxon>Moraxellaceae</taxon>
        <taxon>Acinetobacter</taxon>
    </lineage>
</organism>
<reference evidence="5" key="1">
    <citation type="submission" date="2016-09" db="EMBL/GenBank/DDBJ databases">
        <authorList>
            <person name="Varghese N."/>
            <person name="Submissions S."/>
        </authorList>
    </citation>
    <scope>NUCLEOTIDE SEQUENCE [LARGE SCALE GENOMIC DNA]</scope>
    <source>
        <strain evidence="5">ANC 4466</strain>
    </source>
</reference>
<dbReference type="OrthoDB" id="9787658at2"/>
<dbReference type="InterPro" id="IPR000873">
    <property type="entry name" value="AMP-dep_synth/lig_dom"/>
</dbReference>
<proteinExistence type="predicted"/>
<evidence type="ECO:0000259" key="3">
    <source>
        <dbReference type="Pfam" id="PF22818"/>
    </source>
</evidence>
<sequence>MKTWAFQHFLFSKQILLIEANAKSLSFAEFWQGVADRACYLQTQSAPQFALWTEDSYLFLSWLWAGLIAEKTIILPPHRIAQLEQQFSEKNIVFIDEKYTVTQQEKTINTLVTDWSRVLQQALIFFTSGSTGQPKQIPRTLQQLLTEVVVLQDHFSLSEPYCMLASVSHQHIYGILFKVLLPLMSGQAFYRQQLAYPEQIIAAQQQLKALNRHHYLIASPALLKRCIGQFDFAGSPLIFSSGGKLDAGIRAYYPQTIVEVFGSSETGGIATQTQDHTSWQSLADVDIRLDDQQQLWVKTAHAYQQDWIATGDVAKLEAHGFELLGRSDRIIKLEEKRLSLDAIEYSIEQLSAVQQCYALLTQQGQRELLSVVVVLSPEMRQQLLALGKKAIVAQLKQQLSGQLESIAMPRRWRFMSQIPHNAQGKISRALMQSLFQPLVSPVVLTQQQQEEHFIYQLEFLPELACFAGHFANFPVYPGVGQIGFLVKFSPQLWMDFEFCTGYEQLKFQDLIRPYDILQLNLQRQDNKVIFQLDHVSGKRVASGRLLFNCKDKT</sequence>
<evidence type="ECO:0000313" key="5">
    <source>
        <dbReference type="Proteomes" id="UP000219042"/>
    </source>
</evidence>
<dbReference type="GO" id="GO:0016874">
    <property type="term" value="F:ligase activity"/>
    <property type="evidence" value="ECO:0007669"/>
    <property type="project" value="UniProtKB-KW"/>
</dbReference>
<dbReference type="InterPro" id="IPR050237">
    <property type="entry name" value="ATP-dep_AMP-bd_enzyme"/>
</dbReference>
<dbReference type="Gene3D" id="3.10.129.10">
    <property type="entry name" value="Hotdog Thioesterase"/>
    <property type="match status" value="1"/>
</dbReference>
<dbReference type="EMBL" id="OANT01000001">
    <property type="protein sequence ID" value="SNX43239.1"/>
    <property type="molecule type" value="Genomic_DNA"/>
</dbReference>
<name>A0A240E4V9_9GAMM</name>